<feature type="compositionally biased region" description="Polar residues" evidence="1">
    <location>
        <begin position="190"/>
        <end position="208"/>
    </location>
</feature>
<dbReference type="RefSeq" id="XP_058336768.1">
    <property type="nucleotide sequence ID" value="XM_058492465.1"/>
</dbReference>
<evidence type="ECO:0000256" key="1">
    <source>
        <dbReference type="SAM" id="MobiDB-lite"/>
    </source>
</evidence>
<feature type="compositionally biased region" description="Polar residues" evidence="1">
    <location>
        <begin position="56"/>
        <end position="69"/>
    </location>
</feature>
<reference evidence="2 3" key="1">
    <citation type="submission" date="2023-03" db="EMBL/GenBank/DDBJ databases">
        <title>Genome sequence of Lichtheimia ornata CBS 291.66.</title>
        <authorList>
            <person name="Mohabir J.T."/>
            <person name="Shea T.P."/>
            <person name="Kurbessoian T."/>
            <person name="Berby B."/>
            <person name="Fontaine J."/>
            <person name="Livny J."/>
            <person name="Gnirke A."/>
            <person name="Stajich J.E."/>
            <person name="Cuomo C.A."/>
        </authorList>
    </citation>
    <scope>NUCLEOTIDE SEQUENCE [LARGE SCALE GENOMIC DNA]</scope>
    <source>
        <strain evidence="2">CBS 291.66</strain>
    </source>
</reference>
<feature type="compositionally biased region" description="Polar residues" evidence="1">
    <location>
        <begin position="1"/>
        <end position="10"/>
    </location>
</feature>
<feature type="region of interest" description="Disordered" evidence="1">
    <location>
        <begin position="1"/>
        <end position="247"/>
    </location>
</feature>
<dbReference type="AlphaFoldDB" id="A0AAD7USC7"/>
<evidence type="ECO:0000313" key="3">
    <source>
        <dbReference type="Proteomes" id="UP001234581"/>
    </source>
</evidence>
<sequence length="247" mass="26260">MSDMPSSDPVSQEMIHPTALEPIKNKEMNAPKVGVGVSPPPTPPSKDDEDIKKGAQPSSQDFNPLTADTDSVHNDSHAKSVESVEPGASTHEPKPLVLQHDDKVESTKATSSSTPQEEPTSEQDKPTPYIVPEATPSPPQVKGLEEEAPKPGPSTEKNEQDDTIEQAASTATGPTAAAPATPVASDHDGTTTANGNKQANGNKENAQGATKKLKREISKKKPLFGFLKKASSGDDKDGKRKAWQFWK</sequence>
<feature type="compositionally biased region" description="Basic and acidic residues" evidence="1">
    <location>
        <begin position="91"/>
        <end position="106"/>
    </location>
</feature>
<accession>A0AAD7USC7</accession>
<gene>
    <name evidence="2" type="ORF">O0I10_012573</name>
</gene>
<keyword evidence="3" id="KW-1185">Reference proteome</keyword>
<evidence type="ECO:0000313" key="2">
    <source>
        <dbReference type="EMBL" id="KAJ8651854.1"/>
    </source>
</evidence>
<feature type="compositionally biased region" description="Basic residues" evidence="1">
    <location>
        <begin position="211"/>
        <end position="222"/>
    </location>
</feature>
<protein>
    <submittedName>
        <fullName evidence="2">Uncharacterized protein</fullName>
    </submittedName>
</protein>
<proteinExistence type="predicted"/>
<organism evidence="2 3">
    <name type="scientific">Lichtheimia ornata</name>
    <dbReference type="NCBI Taxonomy" id="688661"/>
    <lineage>
        <taxon>Eukaryota</taxon>
        <taxon>Fungi</taxon>
        <taxon>Fungi incertae sedis</taxon>
        <taxon>Mucoromycota</taxon>
        <taxon>Mucoromycotina</taxon>
        <taxon>Mucoromycetes</taxon>
        <taxon>Mucorales</taxon>
        <taxon>Lichtheimiaceae</taxon>
        <taxon>Lichtheimia</taxon>
    </lineage>
</organism>
<dbReference type="GeneID" id="83219910"/>
<feature type="compositionally biased region" description="Low complexity" evidence="1">
    <location>
        <begin position="167"/>
        <end position="184"/>
    </location>
</feature>
<feature type="compositionally biased region" description="Basic and acidic residues" evidence="1">
    <location>
        <begin position="70"/>
        <end position="82"/>
    </location>
</feature>
<comment type="caution">
    <text evidence="2">The sequence shown here is derived from an EMBL/GenBank/DDBJ whole genome shotgun (WGS) entry which is preliminary data.</text>
</comment>
<feature type="compositionally biased region" description="Basic and acidic residues" evidence="1">
    <location>
        <begin position="231"/>
        <end position="240"/>
    </location>
</feature>
<name>A0AAD7USC7_9FUNG</name>
<dbReference type="Proteomes" id="UP001234581">
    <property type="component" value="Unassembled WGS sequence"/>
</dbReference>
<dbReference type="EMBL" id="JARTCD010000135">
    <property type="protein sequence ID" value="KAJ8651854.1"/>
    <property type="molecule type" value="Genomic_DNA"/>
</dbReference>